<protein>
    <submittedName>
        <fullName evidence="2">Uncharacterized protein</fullName>
    </submittedName>
</protein>
<evidence type="ECO:0000313" key="3">
    <source>
        <dbReference type="Proteomes" id="UP000585474"/>
    </source>
</evidence>
<comment type="caution">
    <text evidence="2">The sequence shown here is derived from an EMBL/GenBank/DDBJ whole genome shotgun (WGS) entry which is preliminary data.</text>
</comment>
<name>A0A7J0ELT4_9ERIC</name>
<organism evidence="2 3">
    <name type="scientific">Actinidia rufa</name>
    <dbReference type="NCBI Taxonomy" id="165716"/>
    <lineage>
        <taxon>Eukaryota</taxon>
        <taxon>Viridiplantae</taxon>
        <taxon>Streptophyta</taxon>
        <taxon>Embryophyta</taxon>
        <taxon>Tracheophyta</taxon>
        <taxon>Spermatophyta</taxon>
        <taxon>Magnoliopsida</taxon>
        <taxon>eudicotyledons</taxon>
        <taxon>Gunneridae</taxon>
        <taxon>Pentapetalae</taxon>
        <taxon>asterids</taxon>
        <taxon>Ericales</taxon>
        <taxon>Actinidiaceae</taxon>
        <taxon>Actinidia</taxon>
    </lineage>
</organism>
<gene>
    <name evidence="2" type="ORF">Acr_05g0010730</name>
</gene>
<feature type="compositionally biased region" description="Low complexity" evidence="1">
    <location>
        <begin position="16"/>
        <end position="25"/>
    </location>
</feature>
<dbReference type="AlphaFoldDB" id="A0A7J0ELT4"/>
<dbReference type="Proteomes" id="UP000585474">
    <property type="component" value="Unassembled WGS sequence"/>
</dbReference>
<proteinExistence type="predicted"/>
<keyword evidence="3" id="KW-1185">Reference proteome</keyword>
<feature type="region of interest" description="Disordered" evidence="1">
    <location>
        <begin position="1"/>
        <end position="26"/>
    </location>
</feature>
<evidence type="ECO:0000256" key="1">
    <source>
        <dbReference type="SAM" id="MobiDB-lite"/>
    </source>
</evidence>
<feature type="compositionally biased region" description="Low complexity" evidence="1">
    <location>
        <begin position="61"/>
        <end position="104"/>
    </location>
</feature>
<dbReference type="EMBL" id="BJWL01000005">
    <property type="protein sequence ID" value="GFY87434.1"/>
    <property type="molecule type" value="Genomic_DNA"/>
</dbReference>
<sequence length="131" mass="13680">MRPSALSLPTRPITLSPSSAFASPAPDHKKMIWFDGLAVQPRVFTSSSPPFFILLNPSPLSSLSSPPSTTGGPSASPSSTRPSALSLPTRSITLSPSSAATSPAPDHKKMIWLDGLAVQPQVFTVHASFVS</sequence>
<feature type="region of interest" description="Disordered" evidence="1">
    <location>
        <begin position="61"/>
        <end position="105"/>
    </location>
</feature>
<accession>A0A7J0ELT4</accession>
<reference evidence="2 3" key="1">
    <citation type="submission" date="2019-07" db="EMBL/GenBank/DDBJ databases">
        <title>De Novo Assembly of kiwifruit Actinidia rufa.</title>
        <authorList>
            <person name="Sugita-Konishi S."/>
            <person name="Sato K."/>
            <person name="Mori E."/>
            <person name="Abe Y."/>
            <person name="Kisaki G."/>
            <person name="Hamano K."/>
            <person name="Suezawa K."/>
            <person name="Otani M."/>
            <person name="Fukuda T."/>
            <person name="Manabe T."/>
            <person name="Gomi K."/>
            <person name="Tabuchi M."/>
            <person name="Akimitsu K."/>
            <person name="Kataoka I."/>
        </authorList>
    </citation>
    <scope>NUCLEOTIDE SEQUENCE [LARGE SCALE GENOMIC DNA]</scope>
    <source>
        <strain evidence="3">cv. Fuchu</strain>
    </source>
</reference>
<evidence type="ECO:0000313" key="2">
    <source>
        <dbReference type="EMBL" id="GFY87434.1"/>
    </source>
</evidence>